<evidence type="ECO:0000313" key="3">
    <source>
        <dbReference type="Proteomes" id="UP000596857"/>
    </source>
</evidence>
<accession>A0ABX1YLP5</accession>
<reference evidence="2 3" key="1">
    <citation type="submission" date="2019-10" db="EMBL/GenBank/DDBJ databases">
        <title>Description of Paenibacillus terricola sp. nov.</title>
        <authorList>
            <person name="Carlier A."/>
            <person name="Qi S."/>
        </authorList>
    </citation>
    <scope>NUCLEOTIDE SEQUENCE [LARGE SCALE GENOMIC DNA]</scope>
    <source>
        <strain evidence="2 3">LMG 31459</strain>
    </source>
</reference>
<proteinExistence type="predicted"/>
<dbReference type="EMBL" id="WHOB01000059">
    <property type="protein sequence ID" value="NOU81021.1"/>
    <property type="molecule type" value="Genomic_DNA"/>
</dbReference>
<organism evidence="2 3">
    <name type="scientific">Paenibacillus phytohabitans</name>
    <dbReference type="NCBI Taxonomy" id="2654978"/>
    <lineage>
        <taxon>Bacteria</taxon>
        <taxon>Bacillati</taxon>
        <taxon>Bacillota</taxon>
        <taxon>Bacilli</taxon>
        <taxon>Bacillales</taxon>
        <taxon>Paenibacillaceae</taxon>
        <taxon>Paenibacillus</taxon>
    </lineage>
</organism>
<sequence length="445" mass="51897">MSINQFSIQTGINSGTLSRLLNGQQPIAMSHLELITRGMGVPEDHFYSLYVDECFYHSAPTWRRLRPFILSSAALGRLDCIELVVRNLLDNLIYAPMLFKVAEGLFQEGQWQAAAVLYKNVSASEKYQHSERLAICQYRLFRISIGDSQVLNLQAALLFECYIERLEVADQLDGLKHLMHVYYSLHKWDKVDELALEMLRLATLSYNFQHPSGRKDRSEKAPEKPLYFYILYSYLMRSSVQEEYGDYTAALNLIPQYMEADWIQEDSDEVRETLAQFKLWGTANTHLYRVMAGQYEGLQDYVDYISNHEGQVFTAVYNIIKSANRYGWNIDYILARFSKYVPYEPYNSGFGKYNHQIIADQHARFLTELAMYNLHNKRHDGISVILKSLESSVRINNESLIIKCVNLFEQHRHQASEEEQVQYKFLIREVQDPNDQKVHHVSNFV</sequence>
<dbReference type="Proteomes" id="UP000596857">
    <property type="component" value="Unassembled WGS sequence"/>
</dbReference>
<comment type="caution">
    <text evidence="2">The sequence shown here is derived from an EMBL/GenBank/DDBJ whole genome shotgun (WGS) entry which is preliminary data.</text>
</comment>
<protein>
    <submittedName>
        <fullName evidence="2">Transcriptional regulator</fullName>
    </submittedName>
</protein>
<keyword evidence="3" id="KW-1185">Reference proteome</keyword>
<evidence type="ECO:0000313" key="2">
    <source>
        <dbReference type="EMBL" id="NOU81021.1"/>
    </source>
</evidence>
<feature type="domain" description="HTH cro/C1-type" evidence="1">
    <location>
        <begin position="1"/>
        <end position="46"/>
    </location>
</feature>
<name>A0ABX1YLP5_9BACL</name>
<evidence type="ECO:0000259" key="1">
    <source>
        <dbReference type="PROSITE" id="PS50943"/>
    </source>
</evidence>
<dbReference type="PROSITE" id="PS50943">
    <property type="entry name" value="HTH_CROC1"/>
    <property type="match status" value="1"/>
</dbReference>
<gene>
    <name evidence="2" type="ORF">GC101_19345</name>
</gene>
<dbReference type="CDD" id="cd00093">
    <property type="entry name" value="HTH_XRE"/>
    <property type="match status" value="1"/>
</dbReference>
<dbReference type="InterPro" id="IPR001387">
    <property type="entry name" value="Cro/C1-type_HTH"/>
</dbReference>